<dbReference type="RefSeq" id="XP_014181460.1">
    <property type="nucleotide sequence ID" value="XM_014325985.1"/>
</dbReference>
<feature type="compositionally biased region" description="Low complexity" evidence="1">
    <location>
        <begin position="493"/>
        <end position="510"/>
    </location>
</feature>
<accession>J6F0E0</accession>
<proteinExistence type="predicted"/>
<feature type="compositionally biased region" description="Basic residues" evidence="1">
    <location>
        <begin position="31"/>
        <end position="44"/>
    </location>
</feature>
<gene>
    <name evidence="2" type="ORF">A1Q1_00336</name>
</gene>
<feature type="compositionally biased region" description="Basic residues" evidence="1">
    <location>
        <begin position="143"/>
        <end position="155"/>
    </location>
</feature>
<feature type="region of interest" description="Disordered" evidence="1">
    <location>
        <begin position="530"/>
        <end position="577"/>
    </location>
</feature>
<reference evidence="2 3" key="1">
    <citation type="journal article" date="2012" name="Eukaryot. Cell">
        <title>Draft genome sequence of CBS 2479, the standard type strain of Trichosporon asahii.</title>
        <authorList>
            <person name="Yang R.Y."/>
            <person name="Li H.T."/>
            <person name="Zhu H."/>
            <person name="Zhou G.P."/>
            <person name="Wang M."/>
            <person name="Wang L."/>
        </authorList>
    </citation>
    <scope>NUCLEOTIDE SEQUENCE [LARGE SCALE GENOMIC DNA]</scope>
    <source>
        <strain evidence="3">ATCC 90039 / CBS 2479 / JCM 2466 / KCTC 7840 / NCYC 2677 / UAMH 7654</strain>
    </source>
</reference>
<evidence type="ECO:0000313" key="2">
    <source>
        <dbReference type="EMBL" id="EJT50404.1"/>
    </source>
</evidence>
<evidence type="ECO:0000256" key="1">
    <source>
        <dbReference type="SAM" id="MobiDB-lite"/>
    </source>
</evidence>
<dbReference type="VEuPathDB" id="FungiDB:A1Q1_00336"/>
<feature type="compositionally biased region" description="Pro residues" evidence="1">
    <location>
        <begin position="324"/>
        <end position="337"/>
    </location>
</feature>
<evidence type="ECO:0000313" key="3">
    <source>
        <dbReference type="Proteomes" id="UP000002748"/>
    </source>
</evidence>
<protein>
    <recommendedName>
        <fullName evidence="4">Btz domain-containing protein</fullName>
    </recommendedName>
</protein>
<evidence type="ECO:0008006" key="4">
    <source>
        <dbReference type="Google" id="ProtNLM"/>
    </source>
</evidence>
<organism evidence="2 3">
    <name type="scientific">Trichosporon asahii var. asahii (strain ATCC 90039 / CBS 2479 / JCM 2466 / KCTC 7840 / NBRC 103889/ NCYC 2677 / UAMH 7654)</name>
    <name type="common">Yeast</name>
    <dbReference type="NCBI Taxonomy" id="1186058"/>
    <lineage>
        <taxon>Eukaryota</taxon>
        <taxon>Fungi</taxon>
        <taxon>Dikarya</taxon>
        <taxon>Basidiomycota</taxon>
        <taxon>Agaricomycotina</taxon>
        <taxon>Tremellomycetes</taxon>
        <taxon>Trichosporonales</taxon>
        <taxon>Trichosporonaceae</taxon>
        <taxon>Trichosporon</taxon>
    </lineage>
</organism>
<feature type="compositionally biased region" description="Low complexity" evidence="1">
    <location>
        <begin position="50"/>
        <end position="69"/>
    </location>
</feature>
<dbReference type="EMBL" id="ALBS01000110">
    <property type="protein sequence ID" value="EJT50404.1"/>
    <property type="molecule type" value="Genomic_DNA"/>
</dbReference>
<dbReference type="Proteomes" id="UP000002748">
    <property type="component" value="Unassembled WGS sequence"/>
</dbReference>
<feature type="compositionally biased region" description="Low complexity" evidence="1">
    <location>
        <begin position="1"/>
        <end position="30"/>
    </location>
</feature>
<feature type="compositionally biased region" description="Basic and acidic residues" evidence="1">
    <location>
        <begin position="663"/>
        <end position="674"/>
    </location>
</feature>
<feature type="compositionally biased region" description="Basic and acidic residues" evidence="1">
    <location>
        <begin position="156"/>
        <end position="183"/>
    </location>
</feature>
<feature type="region of interest" description="Disordered" evidence="1">
    <location>
        <begin position="1"/>
        <end position="88"/>
    </location>
</feature>
<dbReference type="KEGG" id="tasa:A1Q1_00336"/>
<name>J6F0E0_TRIAS</name>
<dbReference type="AlphaFoldDB" id="J6F0E0"/>
<feature type="compositionally biased region" description="Low complexity" evidence="1">
    <location>
        <begin position="213"/>
        <end position="242"/>
    </location>
</feature>
<feature type="region of interest" description="Disordered" evidence="1">
    <location>
        <begin position="662"/>
        <end position="681"/>
    </location>
</feature>
<feature type="compositionally biased region" description="Pro residues" evidence="1">
    <location>
        <begin position="557"/>
        <end position="570"/>
    </location>
</feature>
<feature type="compositionally biased region" description="Low complexity" evidence="1">
    <location>
        <begin position="463"/>
        <end position="475"/>
    </location>
</feature>
<dbReference type="OrthoDB" id="10680801at2759"/>
<comment type="caution">
    <text evidence="2">The sequence shown here is derived from an EMBL/GenBank/DDBJ whole genome shotgun (WGS) entry which is preliminary data.</text>
</comment>
<dbReference type="HOGENOM" id="CLU_372210_0_0_1"/>
<dbReference type="GeneID" id="25983850"/>
<feature type="compositionally biased region" description="Low complexity" evidence="1">
    <location>
        <begin position="296"/>
        <end position="305"/>
    </location>
</feature>
<sequence length="747" mass="79039">MTDAAPETSSPAAPTPAAAAASTSTTPKTTAPKRKTKSRRKTRRRDGSDSDASSDGSVSDAAANAAPKSAKGKGKAKQKPLFPESSHTTPLVWADADVSQNEIVSFDFGDSSSKSTKPAAPAPGKPQREFTEEQRKRHEEKLRIKKEKQKAKRRAAKEAKAKEKEAAAVKDSKPKDDAEKTDAASKAPQPSKEDASLAASTSALKLDDPAPAPASVPTSTPASAPSTSPPTAAATATTTPAVRPNPPFAPHRPLRERLSNPPEGRFAPRPPHWANDQRQPVRPMPDFWRGRGGPRGIPRGAFRGFPRGRGRGGFGPFGPGGPHFRPPFRPQGPPHGPPNAVNAAVANNASSTPPANAPSAPRAMIDSSAASGSGTTPASEQPETTETAKTTEPESADKPQPTPAQPQQQQPAQPQQPVVPPQRFRPNMPRPDGRWGHDGFHQHMREDAFRANRGMRARGRGRGFAPRGGFRPFFNHPGHLPTPEVSPDRAEKPAATAAAPAAPAAKPTESASIEALLDDSGAVTVRLPGETETVAVDPVPVDTRPPSQPTDLVSQSPLPPAFTPSNPSPGPYSDAGSMSSSGYVGPIPAEYYGGVAFRPPPYRGFQSFTPEPFQPGHASHPSHASRGSFSGFFSGSPMDPRAGSPFNPYAPGFVMPTAVGKDVTGEPKSPHSEGTDSMPGQIQTPEFAMAPYYYNPYAEQPMGQMGQMGGMGGVFYPPPQGYWPQQYEQGMYAGFEGEYQNQQGHQF</sequence>
<feature type="region of interest" description="Disordered" evidence="1">
    <location>
        <begin position="606"/>
        <end position="634"/>
    </location>
</feature>
<feature type="compositionally biased region" description="Low complexity" evidence="1">
    <location>
        <begin position="338"/>
        <end position="388"/>
    </location>
</feature>
<feature type="compositionally biased region" description="Gly residues" evidence="1">
    <location>
        <begin position="311"/>
        <end position="321"/>
    </location>
</feature>
<feature type="compositionally biased region" description="Basic and acidic residues" evidence="1">
    <location>
        <begin position="126"/>
        <end position="142"/>
    </location>
</feature>
<feature type="region of interest" description="Disordered" evidence="1">
    <location>
        <begin position="105"/>
        <end position="510"/>
    </location>
</feature>
<feature type="compositionally biased region" description="Basic and acidic residues" evidence="1">
    <location>
        <begin position="431"/>
        <end position="450"/>
    </location>
</feature>
<feature type="compositionally biased region" description="Low complexity" evidence="1">
    <location>
        <begin position="405"/>
        <end position="416"/>
    </location>
</feature>